<gene>
    <name evidence="3" type="primary">rpsP</name>
    <name evidence="5" type="ORF">A2625_03710</name>
</gene>
<evidence type="ECO:0000256" key="2">
    <source>
        <dbReference type="ARBA" id="ARBA00023274"/>
    </source>
</evidence>
<dbReference type="SUPFAM" id="SSF54565">
    <property type="entry name" value="Ribosomal protein S16"/>
    <property type="match status" value="1"/>
</dbReference>
<dbReference type="EMBL" id="METM01000027">
    <property type="protein sequence ID" value="OGB89255.1"/>
    <property type="molecule type" value="Genomic_DNA"/>
</dbReference>
<dbReference type="GO" id="GO:0005737">
    <property type="term" value="C:cytoplasm"/>
    <property type="evidence" value="ECO:0007669"/>
    <property type="project" value="UniProtKB-ARBA"/>
</dbReference>
<dbReference type="Gene3D" id="3.30.1320.10">
    <property type="match status" value="1"/>
</dbReference>
<comment type="similarity">
    <text evidence="3">Belongs to the bacterial ribosomal protein bS16 family.</text>
</comment>
<protein>
    <recommendedName>
        <fullName evidence="3">Small ribosomal subunit protein bS16</fullName>
    </recommendedName>
</protein>
<name>A0A1F4PZX8_UNCSA</name>
<accession>A0A1F4PZX8</accession>
<comment type="caution">
    <text evidence="5">The sequence shown here is derived from an EMBL/GenBank/DDBJ whole genome shotgun (WGS) entry which is preliminary data.</text>
</comment>
<organism evidence="5 6">
    <name type="scientific">candidate division WOR-1 bacterium RIFCSPHIGHO2_01_FULL_53_15</name>
    <dbReference type="NCBI Taxonomy" id="1802564"/>
    <lineage>
        <taxon>Bacteria</taxon>
        <taxon>Bacillati</taxon>
        <taxon>Saganbacteria</taxon>
    </lineage>
</organism>
<sequence>MAAKIKLQRIGTKNKPFYRVVIQDESATPSSNVVEVLGQYDSGKEPSLFNVNKEKTLAWIKKGAKPTDRVRILLGKAGILPPVDLAALPKRKKKGEAPVAETAAPAEAGPVAPKEQAQA</sequence>
<keyword evidence="1 3" id="KW-0689">Ribosomal protein</keyword>
<evidence type="ECO:0000256" key="4">
    <source>
        <dbReference type="SAM" id="MobiDB-lite"/>
    </source>
</evidence>
<dbReference type="NCBIfam" id="TIGR00002">
    <property type="entry name" value="S16"/>
    <property type="match status" value="1"/>
</dbReference>
<dbReference type="InterPro" id="IPR000307">
    <property type="entry name" value="Ribosomal_bS16"/>
</dbReference>
<feature type="compositionally biased region" description="Low complexity" evidence="4">
    <location>
        <begin position="97"/>
        <end position="119"/>
    </location>
</feature>
<evidence type="ECO:0000313" key="5">
    <source>
        <dbReference type="EMBL" id="OGB89255.1"/>
    </source>
</evidence>
<dbReference type="GO" id="GO:0003735">
    <property type="term" value="F:structural constituent of ribosome"/>
    <property type="evidence" value="ECO:0007669"/>
    <property type="project" value="InterPro"/>
</dbReference>
<dbReference type="GO" id="GO:0006412">
    <property type="term" value="P:translation"/>
    <property type="evidence" value="ECO:0007669"/>
    <property type="project" value="UniProtKB-UniRule"/>
</dbReference>
<evidence type="ECO:0000313" key="6">
    <source>
        <dbReference type="Proteomes" id="UP000178724"/>
    </source>
</evidence>
<feature type="region of interest" description="Disordered" evidence="4">
    <location>
        <begin position="90"/>
        <end position="119"/>
    </location>
</feature>
<dbReference type="Proteomes" id="UP000178724">
    <property type="component" value="Unassembled WGS sequence"/>
</dbReference>
<dbReference type="HAMAP" id="MF_00385">
    <property type="entry name" value="Ribosomal_bS16"/>
    <property type="match status" value="1"/>
</dbReference>
<dbReference type="AlphaFoldDB" id="A0A1F4PZX8"/>
<dbReference type="GO" id="GO:0015935">
    <property type="term" value="C:small ribosomal subunit"/>
    <property type="evidence" value="ECO:0007669"/>
    <property type="project" value="TreeGrafter"/>
</dbReference>
<dbReference type="PANTHER" id="PTHR12919">
    <property type="entry name" value="30S RIBOSOMAL PROTEIN S16"/>
    <property type="match status" value="1"/>
</dbReference>
<proteinExistence type="inferred from homology"/>
<evidence type="ECO:0000256" key="1">
    <source>
        <dbReference type="ARBA" id="ARBA00022980"/>
    </source>
</evidence>
<dbReference type="PANTHER" id="PTHR12919:SF20">
    <property type="entry name" value="SMALL RIBOSOMAL SUBUNIT PROTEIN BS16M"/>
    <property type="match status" value="1"/>
</dbReference>
<keyword evidence="2 3" id="KW-0687">Ribonucleoprotein</keyword>
<dbReference type="Pfam" id="PF00886">
    <property type="entry name" value="Ribosomal_S16"/>
    <property type="match status" value="1"/>
</dbReference>
<dbReference type="InterPro" id="IPR023803">
    <property type="entry name" value="Ribosomal_bS16_dom_sf"/>
</dbReference>
<reference evidence="5 6" key="1">
    <citation type="journal article" date="2016" name="Nat. Commun.">
        <title>Thousands of microbial genomes shed light on interconnected biogeochemical processes in an aquifer system.</title>
        <authorList>
            <person name="Anantharaman K."/>
            <person name="Brown C.T."/>
            <person name="Hug L.A."/>
            <person name="Sharon I."/>
            <person name="Castelle C.J."/>
            <person name="Probst A.J."/>
            <person name="Thomas B.C."/>
            <person name="Singh A."/>
            <person name="Wilkins M.J."/>
            <person name="Karaoz U."/>
            <person name="Brodie E.L."/>
            <person name="Williams K.H."/>
            <person name="Hubbard S.S."/>
            <person name="Banfield J.F."/>
        </authorList>
    </citation>
    <scope>NUCLEOTIDE SEQUENCE [LARGE SCALE GENOMIC DNA]</scope>
</reference>
<evidence type="ECO:0000256" key="3">
    <source>
        <dbReference type="HAMAP-Rule" id="MF_00385"/>
    </source>
</evidence>